<feature type="transmembrane region" description="Helical" evidence="2">
    <location>
        <begin position="524"/>
        <end position="543"/>
    </location>
</feature>
<evidence type="ECO:0000313" key="4">
    <source>
        <dbReference type="Proteomes" id="UP000326924"/>
    </source>
</evidence>
<gene>
    <name evidence="3" type="ORF">FN846DRAFT_934072</name>
</gene>
<evidence type="ECO:0008006" key="5">
    <source>
        <dbReference type="Google" id="ProtNLM"/>
    </source>
</evidence>
<feature type="compositionally biased region" description="Acidic residues" evidence="1">
    <location>
        <begin position="326"/>
        <end position="359"/>
    </location>
</feature>
<evidence type="ECO:0000313" key="3">
    <source>
        <dbReference type="EMBL" id="KAA8912063.1"/>
    </source>
</evidence>
<feature type="transmembrane region" description="Helical" evidence="2">
    <location>
        <begin position="559"/>
        <end position="583"/>
    </location>
</feature>
<comment type="caution">
    <text evidence="3">The sequence shown here is derived from an EMBL/GenBank/DDBJ whole genome shotgun (WGS) entry which is preliminary data.</text>
</comment>
<feature type="compositionally biased region" description="Acidic residues" evidence="1">
    <location>
        <begin position="236"/>
        <end position="246"/>
    </location>
</feature>
<feature type="transmembrane region" description="Helical" evidence="2">
    <location>
        <begin position="612"/>
        <end position="629"/>
    </location>
</feature>
<feature type="region of interest" description="Disordered" evidence="1">
    <location>
        <begin position="311"/>
        <end position="362"/>
    </location>
</feature>
<organism evidence="3 4">
    <name type="scientific">Sphaerosporella brunnea</name>
    <dbReference type="NCBI Taxonomy" id="1250544"/>
    <lineage>
        <taxon>Eukaryota</taxon>
        <taxon>Fungi</taxon>
        <taxon>Dikarya</taxon>
        <taxon>Ascomycota</taxon>
        <taxon>Pezizomycotina</taxon>
        <taxon>Pezizomycetes</taxon>
        <taxon>Pezizales</taxon>
        <taxon>Pyronemataceae</taxon>
        <taxon>Sphaerosporella</taxon>
    </lineage>
</organism>
<feature type="compositionally biased region" description="Low complexity" evidence="1">
    <location>
        <begin position="218"/>
        <end position="235"/>
    </location>
</feature>
<dbReference type="Proteomes" id="UP000326924">
    <property type="component" value="Unassembled WGS sequence"/>
</dbReference>
<accession>A0A5J5F5K6</accession>
<feature type="compositionally biased region" description="Basic residues" evidence="1">
    <location>
        <begin position="26"/>
        <end position="35"/>
    </location>
</feature>
<reference evidence="3 4" key="1">
    <citation type="submission" date="2019-09" db="EMBL/GenBank/DDBJ databases">
        <title>Draft genome of the ectomycorrhizal ascomycete Sphaerosporella brunnea.</title>
        <authorList>
            <consortium name="DOE Joint Genome Institute"/>
            <person name="Benucci G.M."/>
            <person name="Marozzi G."/>
            <person name="Antonielli L."/>
            <person name="Sanchez S."/>
            <person name="Marco P."/>
            <person name="Wang X."/>
            <person name="Falini L.B."/>
            <person name="Barry K."/>
            <person name="Haridas S."/>
            <person name="Lipzen A."/>
            <person name="Labutti K."/>
            <person name="Grigoriev I.V."/>
            <person name="Murat C."/>
            <person name="Martin F."/>
            <person name="Albertini E."/>
            <person name="Donnini D."/>
            <person name="Bonito G."/>
        </authorList>
    </citation>
    <scope>NUCLEOTIDE SEQUENCE [LARGE SCALE GENOMIC DNA]</scope>
    <source>
        <strain evidence="3 4">Sb_GMNB300</strain>
    </source>
</reference>
<feature type="region of interest" description="Disordered" evidence="1">
    <location>
        <begin position="1"/>
        <end position="43"/>
    </location>
</feature>
<keyword evidence="4" id="KW-1185">Reference proteome</keyword>
<keyword evidence="2" id="KW-0472">Membrane</keyword>
<evidence type="ECO:0000256" key="2">
    <source>
        <dbReference type="SAM" id="Phobius"/>
    </source>
</evidence>
<name>A0A5J5F5K6_9PEZI</name>
<proteinExistence type="predicted"/>
<keyword evidence="2" id="KW-0812">Transmembrane</keyword>
<protein>
    <recommendedName>
        <fullName evidence="5">Transmembrane protein</fullName>
    </recommendedName>
</protein>
<evidence type="ECO:0000256" key="1">
    <source>
        <dbReference type="SAM" id="MobiDB-lite"/>
    </source>
</evidence>
<keyword evidence="2" id="KW-1133">Transmembrane helix</keyword>
<dbReference type="EMBL" id="VXIS01000029">
    <property type="protein sequence ID" value="KAA8912063.1"/>
    <property type="molecule type" value="Genomic_DNA"/>
</dbReference>
<feature type="region of interest" description="Disordered" evidence="1">
    <location>
        <begin position="161"/>
        <end position="294"/>
    </location>
</feature>
<dbReference type="InParanoid" id="A0A5J5F5K6"/>
<sequence length="860" mass="90865">MSDANDNPIVKPGMFAFNPSELDGRRKARPIRKGFKSTNTPTVAQSRVLLADPASADQGDSKAPVENGWANAQFNFRSSLADMPQSPANPFAHLLTKVGRTDAETTGESGLETRTGALFAGFGFPKMETEVGDATLDSNNVKLASQPMVGDGKMAEAKGTEVGDATLVSDREVVDKTTSSDANVASEPKLGGSKLASNDGVDSEPMVGDAKLAPKLQSSMVSSMSSDVDPWADVVDWSEDDDEEDANVPSEPKRGDGTLAYNDSVVTEPRLGDTNLAPDGVDSEPKLGDAKLAPELQPSIVEPVHSDGSIWAHVSSDLDPSKSESETDSESGDEDDVSDDEEDVGEDEEDVGEDDDDFYGSDTSTIDVEYVDVGTQTDLPQQAEGPTDDISITGISVIFDVEPIEVPVKKVHSTAMQTESLEMASCLIQTEPVASTSCGVQTEVAATASCGVQTVPAVTASCSVQTDDELKEVMEQTTDCCEVGQDATSASDGFSVSVDYEGLFRQEKAKCDNALLALQRQSKFTWVLGGLQILMMLAMFPVWDVALGALAETLGSMRWFAIEAGVDVIARAVIVICGGLSLWRSRHLRHSVMEGIMRTHAFARWLMGRGDAVIHFLVVVSLISALLSIDQSQTPRPPPGPSPVAVTAWVPGGVSVPASCDRYGIHFEGFKAAHCAVDEIPLVHIPDKGMAQEQVQAYESYALTGGKQACGIEDPLFQAVESSVCLLASAPGEEMGIARQLEPQEGVVAGFGCSEVASDTCPLSGVLRVSLVSKACWDREKDCRPTGTASATGKGEASEDVVDKFSVAEHGGLHVTGSFGVEGPGTMLSWLPRHLRGGSMLVGAGIGAFLLTRRGIGGRF</sequence>
<dbReference type="AlphaFoldDB" id="A0A5J5F5K6"/>